<dbReference type="Proteomes" id="UP000034752">
    <property type="component" value="Unassembled WGS sequence"/>
</dbReference>
<accession>A0A0G1I0J5</accession>
<organism evidence="2 3">
    <name type="scientific">candidate division Kazan bacterium GW2011_GWA1_44_22</name>
    <dbReference type="NCBI Taxonomy" id="1620410"/>
    <lineage>
        <taxon>Bacteria</taxon>
        <taxon>Bacteria division Kazan-3B-28</taxon>
    </lineage>
</organism>
<protein>
    <submittedName>
        <fullName evidence="2">Uncharacterized protein</fullName>
    </submittedName>
</protein>
<evidence type="ECO:0000313" key="3">
    <source>
        <dbReference type="Proteomes" id="UP000034752"/>
    </source>
</evidence>
<keyword evidence="1" id="KW-1133">Transmembrane helix</keyword>
<dbReference type="EMBL" id="LCIJ01000009">
    <property type="protein sequence ID" value="KKT52715.1"/>
    <property type="molecule type" value="Genomic_DNA"/>
</dbReference>
<sequence length="85" mass="9015">MDDGGAAINVLIERIKNISIDVLENYILPVAGALVVILIIWSGIKYITGGPKGEEAAKKSLIAIFIGVIIMMIAVVVVNLIKNIA</sequence>
<comment type="caution">
    <text evidence="2">The sequence shown here is derived from an EMBL/GenBank/DDBJ whole genome shotgun (WGS) entry which is preliminary data.</text>
</comment>
<evidence type="ECO:0000313" key="2">
    <source>
        <dbReference type="EMBL" id="KKT52715.1"/>
    </source>
</evidence>
<keyword evidence="1" id="KW-0812">Transmembrane</keyword>
<feature type="transmembrane region" description="Helical" evidence="1">
    <location>
        <begin position="26"/>
        <end position="48"/>
    </location>
</feature>
<feature type="transmembrane region" description="Helical" evidence="1">
    <location>
        <begin position="60"/>
        <end position="81"/>
    </location>
</feature>
<dbReference type="AlphaFoldDB" id="A0A0G1I0J5"/>
<evidence type="ECO:0000256" key="1">
    <source>
        <dbReference type="SAM" id="Phobius"/>
    </source>
</evidence>
<reference evidence="2 3" key="1">
    <citation type="journal article" date="2015" name="Nature">
        <title>rRNA introns, odd ribosomes, and small enigmatic genomes across a large radiation of phyla.</title>
        <authorList>
            <person name="Brown C.T."/>
            <person name="Hug L.A."/>
            <person name="Thomas B.C."/>
            <person name="Sharon I."/>
            <person name="Castelle C.J."/>
            <person name="Singh A."/>
            <person name="Wilkins M.J."/>
            <person name="Williams K.H."/>
            <person name="Banfield J.F."/>
        </authorList>
    </citation>
    <scope>NUCLEOTIDE SEQUENCE [LARGE SCALE GENOMIC DNA]</scope>
</reference>
<name>A0A0G1I0J5_UNCK3</name>
<dbReference type="Pfam" id="PF18895">
    <property type="entry name" value="T4SS_pilin"/>
    <property type="match status" value="1"/>
</dbReference>
<proteinExistence type="predicted"/>
<gene>
    <name evidence="2" type="ORF">VE96_C0009G0006</name>
</gene>
<keyword evidence="1" id="KW-0472">Membrane</keyword>
<dbReference type="InterPro" id="IPR043993">
    <property type="entry name" value="T4SS_pilin"/>
</dbReference>